<protein>
    <submittedName>
        <fullName evidence="1">Uncharacterized protein</fullName>
    </submittedName>
</protein>
<dbReference type="EMBL" id="JAJFAZ020000002">
    <property type="protein sequence ID" value="KAI5345030.1"/>
    <property type="molecule type" value="Genomic_DNA"/>
</dbReference>
<name>A0AAD4WKC2_PRUDU</name>
<organism evidence="1 2">
    <name type="scientific">Prunus dulcis</name>
    <name type="common">Almond</name>
    <name type="synonym">Amygdalus dulcis</name>
    <dbReference type="NCBI Taxonomy" id="3755"/>
    <lineage>
        <taxon>Eukaryota</taxon>
        <taxon>Viridiplantae</taxon>
        <taxon>Streptophyta</taxon>
        <taxon>Embryophyta</taxon>
        <taxon>Tracheophyta</taxon>
        <taxon>Spermatophyta</taxon>
        <taxon>Magnoliopsida</taxon>
        <taxon>eudicotyledons</taxon>
        <taxon>Gunneridae</taxon>
        <taxon>Pentapetalae</taxon>
        <taxon>rosids</taxon>
        <taxon>fabids</taxon>
        <taxon>Rosales</taxon>
        <taxon>Rosaceae</taxon>
        <taxon>Amygdaloideae</taxon>
        <taxon>Amygdaleae</taxon>
        <taxon>Prunus</taxon>
    </lineage>
</organism>
<dbReference type="AlphaFoldDB" id="A0AAD4WKC2"/>
<proteinExistence type="predicted"/>
<accession>A0AAD4WKC2</accession>
<dbReference type="Proteomes" id="UP001054821">
    <property type="component" value="Chromosome 2"/>
</dbReference>
<gene>
    <name evidence="1" type="ORF">L3X38_012907</name>
</gene>
<sequence>MKPEQSLDKEDTISKYNSGLKLVTVQMNKTEEAAVGTDRAVETTAAAAKSIKSSQPQDERTAELLSKAWKWTH</sequence>
<evidence type="ECO:0000313" key="2">
    <source>
        <dbReference type="Proteomes" id="UP001054821"/>
    </source>
</evidence>
<reference evidence="1 2" key="1">
    <citation type="journal article" date="2022" name="G3 (Bethesda)">
        <title>Whole-genome sequence and methylome profiling of the almond [Prunus dulcis (Mill.) D.A. Webb] cultivar 'Nonpareil'.</title>
        <authorList>
            <person name="D'Amico-Willman K.M."/>
            <person name="Ouma W.Z."/>
            <person name="Meulia T."/>
            <person name="Sideli G.M."/>
            <person name="Gradziel T.M."/>
            <person name="Fresnedo-Ramirez J."/>
        </authorList>
    </citation>
    <scope>NUCLEOTIDE SEQUENCE [LARGE SCALE GENOMIC DNA]</scope>
    <source>
        <strain evidence="1">Clone GOH B32 T37-40</strain>
    </source>
</reference>
<keyword evidence="2" id="KW-1185">Reference proteome</keyword>
<evidence type="ECO:0000313" key="1">
    <source>
        <dbReference type="EMBL" id="KAI5345030.1"/>
    </source>
</evidence>
<comment type="caution">
    <text evidence="1">The sequence shown here is derived from an EMBL/GenBank/DDBJ whole genome shotgun (WGS) entry which is preliminary data.</text>
</comment>